<evidence type="ECO:0000313" key="1">
    <source>
        <dbReference type="EMBL" id="KAI4818154.1"/>
    </source>
</evidence>
<organism evidence="1 2">
    <name type="scientific">Chaenocephalus aceratus</name>
    <name type="common">Blackfin icefish</name>
    <name type="synonym">Chaenichthys aceratus</name>
    <dbReference type="NCBI Taxonomy" id="36190"/>
    <lineage>
        <taxon>Eukaryota</taxon>
        <taxon>Metazoa</taxon>
        <taxon>Chordata</taxon>
        <taxon>Craniata</taxon>
        <taxon>Vertebrata</taxon>
        <taxon>Euteleostomi</taxon>
        <taxon>Actinopterygii</taxon>
        <taxon>Neopterygii</taxon>
        <taxon>Teleostei</taxon>
        <taxon>Neoteleostei</taxon>
        <taxon>Acanthomorphata</taxon>
        <taxon>Eupercaria</taxon>
        <taxon>Perciformes</taxon>
        <taxon>Notothenioidei</taxon>
        <taxon>Channichthyidae</taxon>
        <taxon>Chaenocephalus</taxon>
    </lineage>
</organism>
<evidence type="ECO:0000313" key="2">
    <source>
        <dbReference type="Proteomes" id="UP001057452"/>
    </source>
</evidence>
<dbReference type="EMBL" id="CM043795">
    <property type="protein sequence ID" value="KAI4818154.1"/>
    <property type="molecule type" value="Genomic_DNA"/>
</dbReference>
<reference evidence="1" key="1">
    <citation type="submission" date="2022-05" db="EMBL/GenBank/DDBJ databases">
        <title>Chromosome-level genome of Chaenocephalus aceratus.</title>
        <authorList>
            <person name="Park H."/>
        </authorList>
    </citation>
    <scope>NUCLEOTIDE SEQUENCE</scope>
    <source>
        <strain evidence="1">KU_202001</strain>
    </source>
</reference>
<protein>
    <submittedName>
        <fullName evidence="1">Uncharacterized protein</fullName>
    </submittedName>
</protein>
<feature type="non-terminal residue" evidence="1">
    <location>
        <position position="135"/>
    </location>
</feature>
<sequence>MSSEVQPRPDNSPNTSGGSSDAEQREAAPQEQAGPEQRDQTPPEEGGQDLQQDGRQAVHQRQENPEGASRRSLWTRRLTAVLVLKGTTSTSGGPPSSAPPAPCTRGGCSSSTSPSHQTTPSNLPSWMCPGRQHGG</sequence>
<comment type="caution">
    <text evidence="1">The sequence shown here is derived from an EMBL/GenBank/DDBJ whole genome shotgun (WGS) entry which is preliminary data.</text>
</comment>
<dbReference type="Proteomes" id="UP001057452">
    <property type="component" value="Chromosome 11"/>
</dbReference>
<gene>
    <name evidence="1" type="ORF">KUCAC02_011514</name>
</gene>
<name>A0ACB9WXJ8_CHAAC</name>
<keyword evidence="2" id="KW-1185">Reference proteome</keyword>
<proteinExistence type="predicted"/>
<accession>A0ACB9WXJ8</accession>